<organism evidence="1 2">
    <name type="scientific">Streptomyces olivaceiscleroticus</name>
    <dbReference type="NCBI Taxonomy" id="68245"/>
    <lineage>
        <taxon>Bacteria</taxon>
        <taxon>Bacillati</taxon>
        <taxon>Actinomycetota</taxon>
        <taxon>Actinomycetes</taxon>
        <taxon>Kitasatosporales</taxon>
        <taxon>Streptomycetaceae</taxon>
        <taxon>Streptomyces</taxon>
    </lineage>
</organism>
<name>A0ABN1ABW5_9ACTN</name>
<accession>A0ABN1ABW5</accession>
<comment type="caution">
    <text evidence="1">The sequence shown here is derived from an EMBL/GenBank/DDBJ whole genome shotgun (WGS) entry which is preliminary data.</text>
</comment>
<sequence>MSVPITNIVVNASQAIAVADTFFTADVAESSVLFFVCVELIFQHRREGWDGGNYFDVGNGVENREGVYWAGPAGFLPQAE</sequence>
<evidence type="ECO:0000313" key="1">
    <source>
        <dbReference type="EMBL" id="GAA0472626.1"/>
    </source>
</evidence>
<reference evidence="1 2" key="1">
    <citation type="journal article" date="2019" name="Int. J. Syst. Evol. Microbiol.">
        <title>The Global Catalogue of Microorganisms (GCM) 10K type strain sequencing project: providing services to taxonomists for standard genome sequencing and annotation.</title>
        <authorList>
            <consortium name="The Broad Institute Genomics Platform"/>
            <consortium name="The Broad Institute Genome Sequencing Center for Infectious Disease"/>
            <person name="Wu L."/>
            <person name="Ma J."/>
        </authorList>
    </citation>
    <scope>NUCLEOTIDE SEQUENCE [LARGE SCALE GENOMIC DNA]</scope>
    <source>
        <strain evidence="1 2">JCM 4805</strain>
    </source>
</reference>
<dbReference type="EMBL" id="BAAABY010000029">
    <property type="protein sequence ID" value="GAA0472626.1"/>
    <property type="molecule type" value="Genomic_DNA"/>
</dbReference>
<dbReference type="Proteomes" id="UP001500909">
    <property type="component" value="Unassembled WGS sequence"/>
</dbReference>
<keyword evidence="2" id="KW-1185">Reference proteome</keyword>
<gene>
    <name evidence="1" type="ORF">GCM10010361_41050</name>
</gene>
<protein>
    <submittedName>
        <fullName evidence="1">Uncharacterized protein</fullName>
    </submittedName>
</protein>
<evidence type="ECO:0000313" key="2">
    <source>
        <dbReference type="Proteomes" id="UP001500909"/>
    </source>
</evidence>
<proteinExistence type="predicted"/>